<dbReference type="PANTHER" id="PTHR47763:SF4">
    <property type="entry name" value="ALPHA-PROTEIN KINASE VWKA"/>
    <property type="match status" value="1"/>
</dbReference>
<evidence type="ECO:0000256" key="4">
    <source>
        <dbReference type="SAM" id="MobiDB-lite"/>
    </source>
</evidence>
<dbReference type="Gene3D" id="3.40.50.410">
    <property type="entry name" value="von Willebrand factor, type A domain"/>
    <property type="match status" value="1"/>
</dbReference>
<dbReference type="AlphaFoldDB" id="A0A818B350"/>
<reference evidence="6" key="1">
    <citation type="submission" date="2021-02" db="EMBL/GenBank/DDBJ databases">
        <authorList>
            <person name="Nowell W R."/>
        </authorList>
    </citation>
    <scope>NUCLEOTIDE SEQUENCE</scope>
</reference>
<keyword evidence="3" id="KW-0732">Signal</keyword>
<keyword evidence="2" id="KW-0964">Secreted</keyword>
<evidence type="ECO:0000256" key="1">
    <source>
        <dbReference type="ARBA" id="ARBA00004613"/>
    </source>
</evidence>
<dbReference type="InterPro" id="IPR052969">
    <property type="entry name" value="Thr-specific_kinase-like"/>
</dbReference>
<feature type="compositionally biased region" description="Basic and acidic residues" evidence="4">
    <location>
        <begin position="85"/>
        <end position="99"/>
    </location>
</feature>
<feature type="region of interest" description="Disordered" evidence="4">
    <location>
        <begin position="1"/>
        <end position="42"/>
    </location>
</feature>
<feature type="region of interest" description="Disordered" evidence="4">
    <location>
        <begin position="66"/>
        <end position="99"/>
    </location>
</feature>
<comment type="caution">
    <text evidence="6">The sequence shown here is derived from an EMBL/GenBank/DDBJ whole genome shotgun (WGS) entry which is preliminary data.</text>
</comment>
<evidence type="ECO:0000259" key="5">
    <source>
        <dbReference type="Pfam" id="PF25106"/>
    </source>
</evidence>
<feature type="domain" description="Hemicentin-1-like von Willebrand factor A" evidence="5">
    <location>
        <begin position="124"/>
        <end position="214"/>
    </location>
</feature>
<organism evidence="6 7">
    <name type="scientific">Rotaria socialis</name>
    <dbReference type="NCBI Taxonomy" id="392032"/>
    <lineage>
        <taxon>Eukaryota</taxon>
        <taxon>Metazoa</taxon>
        <taxon>Spiralia</taxon>
        <taxon>Gnathifera</taxon>
        <taxon>Rotifera</taxon>
        <taxon>Eurotatoria</taxon>
        <taxon>Bdelloidea</taxon>
        <taxon>Philodinida</taxon>
        <taxon>Philodinidae</taxon>
        <taxon>Rotaria</taxon>
    </lineage>
</organism>
<evidence type="ECO:0000256" key="3">
    <source>
        <dbReference type="ARBA" id="ARBA00022729"/>
    </source>
</evidence>
<dbReference type="InterPro" id="IPR056861">
    <property type="entry name" value="HMCN1-like_VWA"/>
</dbReference>
<dbReference type="SUPFAM" id="SSF53300">
    <property type="entry name" value="vWA-like"/>
    <property type="match status" value="1"/>
</dbReference>
<dbReference type="Pfam" id="PF25106">
    <property type="entry name" value="VWA_4"/>
    <property type="match status" value="1"/>
</dbReference>
<sequence>MASKPVSDTVDSIRLKERKPHASVTVADFPSQPLPTQSSSDSFDLDIDALDAEFRSLTLDQEKNIQQLRADPHNPAKKTSSSCDEATHEEGRRLLDENQKDMDQRKYEIDQALKVIKAQSAADVCFIMDCTESMGAYIAAAKNSINILTKTLTALFKIPPRLAFIGYRDVSDGANKLIRMNFTTDVGTFQKVLGNIAVFGGGDECEDVFGGIQAVAALQW</sequence>
<dbReference type="PANTHER" id="PTHR47763">
    <property type="entry name" value="ALPHA-PROTEIN KINASE VWKA"/>
    <property type="match status" value="1"/>
</dbReference>
<gene>
    <name evidence="6" type="ORF">KIK155_LOCUS9094</name>
</gene>
<dbReference type="EMBL" id="CAJNYV010001240">
    <property type="protein sequence ID" value="CAF3411686.1"/>
    <property type="molecule type" value="Genomic_DNA"/>
</dbReference>
<dbReference type="InterPro" id="IPR036465">
    <property type="entry name" value="vWFA_dom_sf"/>
</dbReference>
<evidence type="ECO:0000256" key="2">
    <source>
        <dbReference type="ARBA" id="ARBA00022525"/>
    </source>
</evidence>
<proteinExistence type="predicted"/>
<dbReference type="Proteomes" id="UP000663865">
    <property type="component" value="Unassembled WGS sequence"/>
</dbReference>
<accession>A0A818B350</accession>
<comment type="subcellular location">
    <subcellularLocation>
        <location evidence="1">Secreted</location>
    </subcellularLocation>
</comment>
<evidence type="ECO:0000313" key="7">
    <source>
        <dbReference type="Proteomes" id="UP000663865"/>
    </source>
</evidence>
<protein>
    <recommendedName>
        <fullName evidence="5">Hemicentin-1-like von Willebrand factor A domain-containing protein</fullName>
    </recommendedName>
</protein>
<name>A0A818B350_9BILA</name>
<evidence type="ECO:0000313" key="6">
    <source>
        <dbReference type="EMBL" id="CAF3411686.1"/>
    </source>
</evidence>